<feature type="compositionally biased region" description="Polar residues" evidence="1">
    <location>
        <begin position="60"/>
        <end position="72"/>
    </location>
</feature>
<dbReference type="OrthoDB" id="4757558at2759"/>
<feature type="region of interest" description="Disordered" evidence="1">
    <location>
        <begin position="1"/>
        <end position="356"/>
    </location>
</feature>
<name>A0A1L9S0A8_ASPWE</name>
<dbReference type="RefSeq" id="XP_040694292.1">
    <property type="nucleotide sequence ID" value="XM_040832382.1"/>
</dbReference>
<feature type="compositionally biased region" description="Polar residues" evidence="1">
    <location>
        <begin position="153"/>
        <end position="164"/>
    </location>
</feature>
<evidence type="ECO:0000256" key="1">
    <source>
        <dbReference type="SAM" id="MobiDB-lite"/>
    </source>
</evidence>
<feature type="compositionally biased region" description="Basic and acidic residues" evidence="1">
    <location>
        <begin position="15"/>
        <end position="32"/>
    </location>
</feature>
<feature type="compositionally biased region" description="Low complexity" evidence="1">
    <location>
        <begin position="279"/>
        <end position="290"/>
    </location>
</feature>
<accession>A0A1L9S0A8</accession>
<organism evidence="2 3">
    <name type="scientific">Aspergillus wentii DTO 134E9</name>
    <dbReference type="NCBI Taxonomy" id="1073089"/>
    <lineage>
        <taxon>Eukaryota</taxon>
        <taxon>Fungi</taxon>
        <taxon>Dikarya</taxon>
        <taxon>Ascomycota</taxon>
        <taxon>Pezizomycotina</taxon>
        <taxon>Eurotiomycetes</taxon>
        <taxon>Eurotiomycetidae</taxon>
        <taxon>Eurotiales</taxon>
        <taxon>Aspergillaceae</taxon>
        <taxon>Aspergillus</taxon>
        <taxon>Aspergillus subgen. Cremei</taxon>
    </lineage>
</organism>
<evidence type="ECO:0000313" key="3">
    <source>
        <dbReference type="Proteomes" id="UP000184383"/>
    </source>
</evidence>
<keyword evidence="3" id="KW-1185">Reference proteome</keyword>
<dbReference type="EMBL" id="KV878209">
    <property type="protein sequence ID" value="OJJ40616.1"/>
    <property type="molecule type" value="Genomic_DNA"/>
</dbReference>
<dbReference type="GeneID" id="63748230"/>
<dbReference type="Proteomes" id="UP000184383">
    <property type="component" value="Unassembled WGS sequence"/>
</dbReference>
<protein>
    <submittedName>
        <fullName evidence="2">Uncharacterized protein</fullName>
    </submittedName>
</protein>
<feature type="compositionally biased region" description="Polar residues" evidence="1">
    <location>
        <begin position="215"/>
        <end position="252"/>
    </location>
</feature>
<gene>
    <name evidence="2" type="ORF">ASPWEDRAFT_22781</name>
</gene>
<feature type="compositionally biased region" description="Polar residues" evidence="1">
    <location>
        <begin position="303"/>
        <end position="332"/>
    </location>
</feature>
<dbReference type="VEuPathDB" id="FungiDB:ASPWEDRAFT_22781"/>
<feature type="compositionally biased region" description="Polar residues" evidence="1">
    <location>
        <begin position="341"/>
        <end position="356"/>
    </location>
</feature>
<feature type="compositionally biased region" description="Polar residues" evidence="1">
    <location>
        <begin position="192"/>
        <end position="207"/>
    </location>
</feature>
<sequence length="685" mass="75909">MDGTSPEDGACCRDSPGRREDSSEEDHKRRSEAITLIRARTLTRLSPTDPSPDDLATQLREPTSSFNGQFTELKQVPFVIMDPVHPSKKKNNKKGGGNQKPAAKKGDSSKKFTNPRTTKDQPNEQPSGSVPLPQGSPAISASGQPHKVRESGTHNNEQTQSTSDSPKKQPGLDVDSVTGGKILSDSEDDILTPTSSVNPASVTLNESSDIETESKFIQSQYVPAGTVQTKGKSTNAGSQKDTTASKDISAQKSKYPASEAGSTTSSDKKRADSTLDVASSSESSTSQSSSKTVIPIRKKLPSIQETSSGMELTNSVVQATPQSNITTETSPTHPDKGSGSHAPSSTSTQSTEKYHGSITTQKPDGFFWQLDNHGFPCAKPSCDKRCNLWDGATVICPRCGPYSEVRYCCKEHLFEEIKWHWLCCGEMTFTHPCLESSIPKHVRDGSPLLPCFHRYDTPERHRQAVYFNTNAREGDYFIFSDWADLVEAGFPEDVTPLRCPSRIFYAVRFEDPVEKDRFRRVLAACLFMTIEVYDLVDYMYRLIRDNLRSQGTWSNEIDTALKYQLHLELAVSISREITGERHACETDWNGRSRRNCRDSVCRGEFFHYLGSLGKRGHARLLDHLEANHWMLRVVRTTHPEVTQAAARMRGEGFKEVADEDRRSFCRGDGWDGAGSGEMEIEGINA</sequence>
<dbReference type="STRING" id="1073089.A0A1L9S0A8"/>
<evidence type="ECO:0000313" key="2">
    <source>
        <dbReference type="EMBL" id="OJJ40616.1"/>
    </source>
</evidence>
<dbReference type="AlphaFoldDB" id="A0A1L9S0A8"/>
<reference evidence="3" key="1">
    <citation type="journal article" date="2017" name="Genome Biol.">
        <title>Comparative genomics reveals high biological diversity and specific adaptations in the industrially and medically important fungal genus Aspergillus.</title>
        <authorList>
            <person name="de Vries R.P."/>
            <person name="Riley R."/>
            <person name="Wiebenga A."/>
            <person name="Aguilar-Osorio G."/>
            <person name="Amillis S."/>
            <person name="Uchima C.A."/>
            <person name="Anderluh G."/>
            <person name="Asadollahi M."/>
            <person name="Askin M."/>
            <person name="Barry K."/>
            <person name="Battaglia E."/>
            <person name="Bayram O."/>
            <person name="Benocci T."/>
            <person name="Braus-Stromeyer S.A."/>
            <person name="Caldana C."/>
            <person name="Canovas D."/>
            <person name="Cerqueira G.C."/>
            <person name="Chen F."/>
            <person name="Chen W."/>
            <person name="Choi C."/>
            <person name="Clum A."/>
            <person name="Dos Santos R.A."/>
            <person name="Damasio A.R."/>
            <person name="Diallinas G."/>
            <person name="Emri T."/>
            <person name="Fekete E."/>
            <person name="Flipphi M."/>
            <person name="Freyberg S."/>
            <person name="Gallo A."/>
            <person name="Gournas C."/>
            <person name="Habgood R."/>
            <person name="Hainaut M."/>
            <person name="Harispe M.L."/>
            <person name="Henrissat B."/>
            <person name="Hilden K.S."/>
            <person name="Hope R."/>
            <person name="Hossain A."/>
            <person name="Karabika E."/>
            <person name="Karaffa L."/>
            <person name="Karanyi Z."/>
            <person name="Krasevec N."/>
            <person name="Kuo A."/>
            <person name="Kusch H."/>
            <person name="LaButti K."/>
            <person name="Lagendijk E.L."/>
            <person name="Lapidus A."/>
            <person name="Levasseur A."/>
            <person name="Lindquist E."/>
            <person name="Lipzen A."/>
            <person name="Logrieco A.F."/>
            <person name="MacCabe A."/>
            <person name="Maekelae M.R."/>
            <person name="Malavazi I."/>
            <person name="Melin P."/>
            <person name="Meyer V."/>
            <person name="Mielnichuk N."/>
            <person name="Miskei M."/>
            <person name="Molnar A.P."/>
            <person name="Mule G."/>
            <person name="Ngan C.Y."/>
            <person name="Orejas M."/>
            <person name="Orosz E."/>
            <person name="Ouedraogo J.P."/>
            <person name="Overkamp K.M."/>
            <person name="Park H.-S."/>
            <person name="Perrone G."/>
            <person name="Piumi F."/>
            <person name="Punt P.J."/>
            <person name="Ram A.F."/>
            <person name="Ramon A."/>
            <person name="Rauscher S."/>
            <person name="Record E."/>
            <person name="Riano-Pachon D.M."/>
            <person name="Robert V."/>
            <person name="Roehrig J."/>
            <person name="Ruller R."/>
            <person name="Salamov A."/>
            <person name="Salih N.S."/>
            <person name="Samson R.A."/>
            <person name="Sandor E."/>
            <person name="Sanguinetti M."/>
            <person name="Schuetze T."/>
            <person name="Sepcic K."/>
            <person name="Shelest E."/>
            <person name="Sherlock G."/>
            <person name="Sophianopoulou V."/>
            <person name="Squina F.M."/>
            <person name="Sun H."/>
            <person name="Susca A."/>
            <person name="Todd R.B."/>
            <person name="Tsang A."/>
            <person name="Unkles S.E."/>
            <person name="van de Wiele N."/>
            <person name="van Rossen-Uffink D."/>
            <person name="Oliveira J.V."/>
            <person name="Vesth T.C."/>
            <person name="Visser J."/>
            <person name="Yu J.-H."/>
            <person name="Zhou M."/>
            <person name="Andersen M.R."/>
            <person name="Archer D.B."/>
            <person name="Baker S.E."/>
            <person name="Benoit I."/>
            <person name="Brakhage A.A."/>
            <person name="Braus G.H."/>
            <person name="Fischer R."/>
            <person name="Frisvad J.C."/>
            <person name="Goldman G.H."/>
            <person name="Houbraken J."/>
            <person name="Oakley B."/>
            <person name="Pocsi I."/>
            <person name="Scazzocchio C."/>
            <person name="Seiboth B."/>
            <person name="vanKuyk P.A."/>
            <person name="Wortman J."/>
            <person name="Dyer P.S."/>
            <person name="Grigoriev I.V."/>
        </authorList>
    </citation>
    <scope>NUCLEOTIDE SEQUENCE [LARGE SCALE GENOMIC DNA]</scope>
    <source>
        <strain evidence="3">DTO 134E9</strain>
    </source>
</reference>
<proteinExistence type="predicted"/>